<organism evidence="2 3">
    <name type="scientific">Chitinophaga agrisoli</name>
    <dbReference type="NCBI Taxonomy" id="2607653"/>
    <lineage>
        <taxon>Bacteria</taxon>
        <taxon>Pseudomonadati</taxon>
        <taxon>Bacteroidota</taxon>
        <taxon>Chitinophagia</taxon>
        <taxon>Chitinophagales</taxon>
        <taxon>Chitinophagaceae</taxon>
        <taxon>Chitinophaga</taxon>
    </lineage>
</organism>
<dbReference type="GO" id="GO:0016887">
    <property type="term" value="F:ATP hydrolysis activity"/>
    <property type="evidence" value="ECO:0007669"/>
    <property type="project" value="InterPro"/>
</dbReference>
<evidence type="ECO:0000259" key="1">
    <source>
        <dbReference type="Pfam" id="PF13401"/>
    </source>
</evidence>
<dbReference type="GO" id="GO:0005524">
    <property type="term" value="F:ATP binding"/>
    <property type="evidence" value="ECO:0007669"/>
    <property type="project" value="UniProtKB-KW"/>
</dbReference>
<dbReference type="InterPro" id="IPR049945">
    <property type="entry name" value="AAA_22"/>
</dbReference>
<keyword evidence="3" id="KW-1185">Reference proteome</keyword>
<dbReference type="Gene3D" id="3.40.50.300">
    <property type="entry name" value="P-loop containing nucleotide triphosphate hydrolases"/>
    <property type="match status" value="1"/>
</dbReference>
<protein>
    <submittedName>
        <fullName evidence="2">ATP-binding protein</fullName>
    </submittedName>
</protein>
<keyword evidence="2" id="KW-0547">Nucleotide-binding</keyword>
<dbReference type="InterPro" id="IPR027417">
    <property type="entry name" value="P-loop_NTPase"/>
</dbReference>
<gene>
    <name evidence="2" type="ORF">F0L74_06060</name>
</gene>
<dbReference type="RefSeq" id="WP_149836911.1">
    <property type="nucleotide sequence ID" value="NZ_VUOC01000001.1"/>
</dbReference>
<feature type="domain" description="ORC1/DEAH AAA+ ATPase" evidence="1">
    <location>
        <begin position="93"/>
        <end position="190"/>
    </location>
</feature>
<evidence type="ECO:0000313" key="3">
    <source>
        <dbReference type="Proteomes" id="UP000324611"/>
    </source>
</evidence>
<keyword evidence="2" id="KW-0067">ATP-binding</keyword>
<proteinExistence type="predicted"/>
<name>A0A5B2W1I2_9BACT</name>
<dbReference type="Proteomes" id="UP000324611">
    <property type="component" value="Unassembled WGS sequence"/>
</dbReference>
<sequence>MNITEKQDIQKALIAFIGRYESQAKACASLRDVSEATIINMKSGKWDNISDGKWRTVAKQIGMDNQLSRFVETMDFNTLILYFDLAREEGATFAITAPAGYGKTFTGKWYADSMKGKPVYYLQCASYWNKKYFLVELGKAMGINYRGMSVYDLMENIISELRTQDQPLIILDEIDKLKDEVLLFFITFYNELNGLCGIVWTSTDAIKRRIEKGIRLNKMGYEEVYRRIGRRFIPLSGTNQQEVEELCEMYGINGAEEINRIRNEYQGDISRIDREHLKKKAIGKFESTRSKRA</sequence>
<evidence type="ECO:0000313" key="2">
    <source>
        <dbReference type="EMBL" id="KAA2245521.1"/>
    </source>
</evidence>
<dbReference type="Pfam" id="PF13401">
    <property type="entry name" value="AAA_22"/>
    <property type="match status" value="1"/>
</dbReference>
<dbReference type="SUPFAM" id="SSF52540">
    <property type="entry name" value="P-loop containing nucleoside triphosphate hydrolases"/>
    <property type="match status" value="1"/>
</dbReference>
<comment type="caution">
    <text evidence="2">The sequence shown here is derived from an EMBL/GenBank/DDBJ whole genome shotgun (WGS) entry which is preliminary data.</text>
</comment>
<dbReference type="EMBL" id="VUOC01000001">
    <property type="protein sequence ID" value="KAA2245521.1"/>
    <property type="molecule type" value="Genomic_DNA"/>
</dbReference>
<reference evidence="2 3" key="2">
    <citation type="submission" date="2019-09" db="EMBL/GenBank/DDBJ databases">
        <authorList>
            <person name="Jin C."/>
        </authorList>
    </citation>
    <scope>NUCLEOTIDE SEQUENCE [LARGE SCALE GENOMIC DNA]</scope>
    <source>
        <strain evidence="2 3">BN140078</strain>
    </source>
</reference>
<reference evidence="2 3" key="1">
    <citation type="submission" date="2019-09" db="EMBL/GenBank/DDBJ databases">
        <title>Chitinophaga ginsengihumi sp. nov., isolated from soil of ginseng rhizosphere.</title>
        <authorList>
            <person name="Lee J."/>
        </authorList>
    </citation>
    <scope>NUCLEOTIDE SEQUENCE [LARGE SCALE GENOMIC DNA]</scope>
    <source>
        <strain evidence="2 3">BN140078</strain>
    </source>
</reference>
<dbReference type="AlphaFoldDB" id="A0A5B2W1I2"/>
<accession>A0A5B2W1I2</accession>